<dbReference type="PANTHER" id="PTHR10963:SF55">
    <property type="entry name" value="GLYCOSIDE HYDROLASE FAMILY 16 PROTEIN"/>
    <property type="match status" value="1"/>
</dbReference>
<evidence type="ECO:0000313" key="3">
    <source>
        <dbReference type="EMBL" id="CAK8694093.1"/>
    </source>
</evidence>
<feature type="domain" description="GH16" evidence="2">
    <location>
        <begin position="1"/>
        <end position="347"/>
    </location>
</feature>
<dbReference type="SUPFAM" id="SSF49899">
    <property type="entry name" value="Concanavalin A-like lectins/glucanases"/>
    <property type="match status" value="1"/>
</dbReference>
<dbReference type="PANTHER" id="PTHR10963">
    <property type="entry name" value="GLYCOSYL HYDROLASE-RELATED"/>
    <property type="match status" value="1"/>
</dbReference>
<organism evidence="3 4">
    <name type="scientific">Clavelina lepadiformis</name>
    <name type="common">Light-bulb sea squirt</name>
    <name type="synonym">Ascidia lepadiformis</name>
    <dbReference type="NCBI Taxonomy" id="159417"/>
    <lineage>
        <taxon>Eukaryota</taxon>
        <taxon>Metazoa</taxon>
        <taxon>Chordata</taxon>
        <taxon>Tunicata</taxon>
        <taxon>Ascidiacea</taxon>
        <taxon>Aplousobranchia</taxon>
        <taxon>Clavelinidae</taxon>
        <taxon>Clavelina</taxon>
    </lineage>
</organism>
<evidence type="ECO:0000259" key="2">
    <source>
        <dbReference type="PROSITE" id="PS51762"/>
    </source>
</evidence>
<keyword evidence="4" id="KW-1185">Reference proteome</keyword>
<evidence type="ECO:0000313" key="4">
    <source>
        <dbReference type="Proteomes" id="UP001642483"/>
    </source>
</evidence>
<dbReference type="InterPro" id="IPR050546">
    <property type="entry name" value="Glycosyl_Hydrlase_16"/>
</dbReference>
<dbReference type="Proteomes" id="UP001642483">
    <property type="component" value="Unassembled WGS sequence"/>
</dbReference>
<name>A0ABP0GRW3_CLALP</name>
<dbReference type="PROSITE" id="PS51762">
    <property type="entry name" value="GH16_2"/>
    <property type="match status" value="1"/>
</dbReference>
<evidence type="ECO:0000256" key="1">
    <source>
        <dbReference type="ARBA" id="ARBA00006865"/>
    </source>
</evidence>
<reference evidence="3 4" key="1">
    <citation type="submission" date="2024-02" db="EMBL/GenBank/DDBJ databases">
        <authorList>
            <person name="Daric V."/>
            <person name="Darras S."/>
        </authorList>
    </citation>
    <scope>NUCLEOTIDE SEQUENCE [LARGE SCALE GENOMIC DNA]</scope>
</reference>
<dbReference type="Pfam" id="PF00722">
    <property type="entry name" value="Glyco_hydro_16"/>
    <property type="match status" value="1"/>
</dbReference>
<dbReference type="InterPro" id="IPR000757">
    <property type="entry name" value="Beta-glucanase-like"/>
</dbReference>
<protein>
    <recommendedName>
        <fullName evidence="2">GH16 domain-containing protein</fullName>
    </recommendedName>
</protein>
<comment type="similarity">
    <text evidence="1">Belongs to the glycosyl hydrolase 16 family.</text>
</comment>
<dbReference type="Gene3D" id="2.60.120.200">
    <property type="match status" value="1"/>
</dbReference>
<proteinExistence type="inferred from homology"/>
<dbReference type="CDD" id="cd08024">
    <property type="entry name" value="GH16_CCF"/>
    <property type="match status" value="1"/>
</dbReference>
<comment type="caution">
    <text evidence="3">The sequence shown here is derived from an EMBL/GenBank/DDBJ whole genome shotgun (WGS) entry which is preliminary data.</text>
</comment>
<dbReference type="EMBL" id="CAWYQH010000141">
    <property type="protein sequence ID" value="CAK8694093.1"/>
    <property type="molecule type" value="Genomic_DNA"/>
</dbReference>
<sequence length="347" mass="39315">MTQPPCNGLIFEENWDEFNLDRWQHELTMSGGGNWEFQIYTNNRSNSYVRDNTLFIKPTLTADHYGESFLSSGTIDMWGGSPADFCTANAWWGCMRTGSASNYLNPVESARIRTVDSFAFKYGRVDVEAKMPTGDWLWPAIWFLPKKNAYGQWPASGEMDLLESRGNTDLRDSQGVSHGNDAMGSTLHWGPYWPFNGYEKTTKEMHGSFGSEFHTYTLDWDENGITFYLDGTQTLHVDPGDQGFWEFGEFDNSAPGSNNPWATSSNKMAPFDQEFYLIINLAVGGTNGYFPDEWNNGNGAKPWNNASPTAMRDFWQAKNTWYPTWQSGVNNGENAALQVKNIKVWAK</sequence>
<dbReference type="InterPro" id="IPR013320">
    <property type="entry name" value="ConA-like_dom_sf"/>
</dbReference>
<accession>A0ABP0GRW3</accession>
<gene>
    <name evidence="3" type="ORF">CVLEPA_LOCUS27363</name>
</gene>